<dbReference type="PANTHER" id="PTHR42852">
    <property type="entry name" value="THIOL:DISULFIDE INTERCHANGE PROTEIN DSBE"/>
    <property type="match status" value="1"/>
</dbReference>
<dbReference type="Gene3D" id="3.40.30.10">
    <property type="entry name" value="Glutaredoxin"/>
    <property type="match status" value="1"/>
</dbReference>
<gene>
    <name evidence="3" type="ORF">MGSAQ_002413</name>
</gene>
<organism evidence="3">
    <name type="scientific">marine sediment metagenome</name>
    <dbReference type="NCBI Taxonomy" id="412755"/>
    <lineage>
        <taxon>unclassified sequences</taxon>
        <taxon>metagenomes</taxon>
        <taxon>ecological metagenomes</taxon>
    </lineage>
</organism>
<feature type="transmembrane region" description="Helical" evidence="1">
    <location>
        <begin position="15"/>
        <end position="33"/>
    </location>
</feature>
<dbReference type="SUPFAM" id="SSF52833">
    <property type="entry name" value="Thioredoxin-like"/>
    <property type="match status" value="1"/>
</dbReference>
<evidence type="ECO:0000313" key="3">
    <source>
        <dbReference type="EMBL" id="KTF06090.1"/>
    </source>
</evidence>
<dbReference type="Pfam" id="PF00578">
    <property type="entry name" value="AhpC-TSA"/>
    <property type="match status" value="1"/>
</dbReference>
<reference evidence="3" key="1">
    <citation type="submission" date="2013-11" db="EMBL/GenBank/DDBJ databases">
        <title>Microbial diversity, functional groups and degradation webs in Northern and Southern Mediterranean and Red Sea marine crude oil polluted sites.</title>
        <authorList>
            <person name="Daffonchio D."/>
            <person name="Mapelli F."/>
            <person name="Ferrer M."/>
            <person name="Richter M."/>
            <person name="Cherif A."/>
            <person name="Malkawi H.I."/>
            <person name="Yakimov M.M."/>
            <person name="Abdel-Fattah Y.R."/>
            <person name="Blaghen M."/>
            <person name="Golyshin P.N."/>
            <person name="Kalogerakis N."/>
            <person name="Boon N."/>
            <person name="Magagnini M."/>
            <person name="Fava F."/>
        </authorList>
    </citation>
    <scope>NUCLEOTIDE SEQUENCE</scope>
</reference>
<comment type="caution">
    <text evidence="3">The sequence shown here is derived from an EMBL/GenBank/DDBJ whole genome shotgun (WGS) entry which is preliminary data.</text>
</comment>
<evidence type="ECO:0000256" key="1">
    <source>
        <dbReference type="SAM" id="Phobius"/>
    </source>
</evidence>
<name>A0A1B6NRJ8_9ZZZZ</name>
<keyword evidence="1" id="KW-0812">Transmembrane</keyword>
<dbReference type="EMBL" id="AYSL01001374">
    <property type="protein sequence ID" value="KTF06090.1"/>
    <property type="molecule type" value="Genomic_DNA"/>
</dbReference>
<keyword evidence="1" id="KW-0472">Membrane</keyword>
<dbReference type="GO" id="GO:0016491">
    <property type="term" value="F:oxidoreductase activity"/>
    <property type="evidence" value="ECO:0007669"/>
    <property type="project" value="InterPro"/>
</dbReference>
<dbReference type="PROSITE" id="PS51352">
    <property type="entry name" value="THIOREDOXIN_2"/>
    <property type="match status" value="1"/>
</dbReference>
<accession>A0A1B6NRJ8</accession>
<dbReference type="PANTHER" id="PTHR42852:SF17">
    <property type="entry name" value="THIOREDOXIN-LIKE PROTEIN HI_1115"/>
    <property type="match status" value="1"/>
</dbReference>
<evidence type="ECO:0000259" key="2">
    <source>
        <dbReference type="PROSITE" id="PS51352"/>
    </source>
</evidence>
<dbReference type="AlphaFoldDB" id="A0A1B6NRJ8"/>
<dbReference type="CDD" id="cd02966">
    <property type="entry name" value="TlpA_like_family"/>
    <property type="match status" value="1"/>
</dbReference>
<keyword evidence="1" id="KW-1133">Transmembrane helix</keyword>
<dbReference type="InterPro" id="IPR036249">
    <property type="entry name" value="Thioredoxin-like_sf"/>
</dbReference>
<dbReference type="InterPro" id="IPR017937">
    <property type="entry name" value="Thioredoxin_CS"/>
</dbReference>
<dbReference type="InterPro" id="IPR013766">
    <property type="entry name" value="Thioredoxin_domain"/>
</dbReference>
<dbReference type="InterPro" id="IPR050553">
    <property type="entry name" value="Thioredoxin_ResA/DsbE_sf"/>
</dbReference>
<proteinExistence type="predicted"/>
<feature type="domain" description="Thioredoxin" evidence="2">
    <location>
        <begin position="22"/>
        <end position="167"/>
    </location>
</feature>
<dbReference type="PROSITE" id="PS00194">
    <property type="entry name" value="THIOREDOXIN_1"/>
    <property type="match status" value="1"/>
</dbReference>
<dbReference type="GO" id="GO:0016209">
    <property type="term" value="F:antioxidant activity"/>
    <property type="evidence" value="ECO:0007669"/>
    <property type="project" value="InterPro"/>
</dbReference>
<dbReference type="InterPro" id="IPR000866">
    <property type="entry name" value="AhpC/TSA"/>
</dbReference>
<protein>
    <submittedName>
        <fullName evidence="3">Thioredoxin related protein</fullName>
    </submittedName>
</protein>
<sequence>MSFSPLNSNVGKTNPLLLITLFITASLAGFFTYQSLQNDFETLDGQTYSWNGLKGQWVIVNYFAPWCAPCLREMPELASFHQSLPSGTQLFAINYDPKTKAELTAMSKKYDIAVPVIVSSSDTKLPMAKPPYLPATFIVGPDGNIKDTIMGEVTADGLRQRLIKLKSAERD</sequence>